<reference evidence="2 3" key="3">
    <citation type="journal article" date="2017" name="Int. J. Syst. Evol. Microbiol.">
        <title>Adaptation of Surface-Associated Bacteria to the Open Ocean: A Genomically Distinct Subpopulation of Phaeobacter gallaeciensis Colonizes Pacific Mesozooplankton.</title>
        <authorList>
            <person name="Freese H.M."/>
            <person name="Methner A."/>
            <person name="Overmann J."/>
        </authorList>
    </citation>
    <scope>NUCLEOTIDE SEQUENCE [LARGE SCALE GENOMIC DNA]</scope>
    <source>
        <strain evidence="2 3">P36</strain>
    </source>
</reference>
<reference evidence="2 3" key="4">
    <citation type="journal article" date="2018" name="Environ. Microbiol. Rep.">
        <title>Phylogenetic distribution of roseobacticides in the Roseobacter group and their effect on microalgae.</title>
        <authorList>
            <person name="Sonnenschein E.C."/>
            <person name="Phippen C.B."/>
            <person name="Bentzon-Tilia M."/>
            <person name="Rasmussen S.A."/>
            <person name="Nielsen K.F."/>
            <person name="Gram L."/>
        </authorList>
    </citation>
    <scope>NUCLEOTIDE SEQUENCE [LARGE SCALE GENOMIC DNA]</scope>
    <source>
        <strain evidence="2 3">P36</strain>
    </source>
</reference>
<name>A0ABN5DFT2_9RHOB</name>
<protein>
    <submittedName>
        <fullName evidence="2">Uncharacterized protein</fullName>
    </submittedName>
</protein>
<proteinExistence type="predicted"/>
<organism evidence="2 3">
    <name type="scientific">Phaeobacter piscinae</name>
    <dbReference type="NCBI Taxonomy" id="1580596"/>
    <lineage>
        <taxon>Bacteria</taxon>
        <taxon>Pseudomonadati</taxon>
        <taxon>Pseudomonadota</taxon>
        <taxon>Alphaproteobacteria</taxon>
        <taxon>Rhodobacterales</taxon>
        <taxon>Roseobacteraceae</taxon>
        <taxon>Phaeobacter</taxon>
    </lineage>
</organism>
<evidence type="ECO:0000313" key="3">
    <source>
        <dbReference type="Proteomes" id="UP000218891"/>
    </source>
</evidence>
<evidence type="ECO:0000313" key="2">
    <source>
        <dbReference type="EMBL" id="ATG36259.1"/>
    </source>
</evidence>
<gene>
    <name evidence="2" type="ORF">PhaeoP36_02131</name>
</gene>
<feature type="region of interest" description="Disordered" evidence="1">
    <location>
        <begin position="1"/>
        <end position="47"/>
    </location>
</feature>
<reference evidence="2 3" key="1">
    <citation type="journal article" date="2017" name="Front. Microbiol.">
        <title>Phaeobacter piscinae sp. nov., a species of the Roseobacter group and potential aquaculture probiont.</title>
        <authorList>
            <person name="Sonnenschein E.C."/>
            <person name="Phippen C.B.W."/>
            <person name="Nielsen K.F."/>
            <person name="Mateiu R.V."/>
            <person name="Melchiorsen J."/>
            <person name="Gram L."/>
            <person name="Overmann J."/>
            <person name="Freese H.M."/>
        </authorList>
    </citation>
    <scope>NUCLEOTIDE SEQUENCE [LARGE SCALE GENOMIC DNA]</scope>
    <source>
        <strain evidence="2 3">P36</strain>
    </source>
</reference>
<sequence length="47" mass="5393">MNLLTRDRKNNFWRDGRGKPGRCETSGETLTGHPCFDRQPRLTADMG</sequence>
<dbReference type="Proteomes" id="UP000218891">
    <property type="component" value="Chromosome"/>
</dbReference>
<evidence type="ECO:0000256" key="1">
    <source>
        <dbReference type="SAM" id="MobiDB-lite"/>
    </source>
</evidence>
<dbReference type="EMBL" id="CP010643">
    <property type="protein sequence ID" value="ATG36259.1"/>
    <property type="molecule type" value="Genomic_DNA"/>
</dbReference>
<keyword evidence="3" id="KW-1185">Reference proteome</keyword>
<reference evidence="2 3" key="2">
    <citation type="journal article" date="2017" name="Genome Biol. Evol.">
        <title>Trajectories and Drivers of Genome Evolution in Surface-Associated Marine Phaeobacter.</title>
        <authorList>
            <person name="Freese H.M."/>
            <person name="Sikorski J."/>
            <person name="Bunk B."/>
            <person name="Scheuner C."/>
            <person name="Meier-Kolthoff J.P."/>
            <person name="Sproer C."/>
            <person name="Gram L."/>
            <person name="Overmann J."/>
        </authorList>
    </citation>
    <scope>NUCLEOTIDE SEQUENCE [LARGE SCALE GENOMIC DNA]</scope>
    <source>
        <strain evidence="2 3">P36</strain>
    </source>
</reference>
<feature type="compositionally biased region" description="Basic and acidic residues" evidence="1">
    <location>
        <begin position="1"/>
        <end position="22"/>
    </location>
</feature>
<accession>A0ABN5DFT2</accession>